<evidence type="ECO:0000256" key="4">
    <source>
        <dbReference type="RuleBase" id="RU368020"/>
    </source>
</evidence>
<comment type="function">
    <text evidence="4">Ferredoxins are iron-sulfur proteins that transfer electrons in a wide variety of metabolic reactions.</text>
</comment>
<sequence length="63" mass="7122">MAKVALDQEECIGCRACVEICEEVFGFDEDEEKAYVIKPEGGPEEEIQEAIDSCPTDCIYWED</sequence>
<evidence type="ECO:0000313" key="6">
    <source>
        <dbReference type="EMBL" id="HCW92189.1"/>
    </source>
</evidence>
<reference evidence="7 9" key="2">
    <citation type="submission" date="2019-08" db="EMBL/GenBank/DDBJ databases">
        <title>Genomic characterization of a novel candidate phylum (ARYD3) from a high temperature, high salinity tertiary oil reservoir in north central Oklahoma, USA.</title>
        <authorList>
            <person name="Youssef N.H."/>
            <person name="Yadav A."/>
            <person name="Elshahed M.S."/>
        </authorList>
    </citation>
    <scope>NUCLEOTIDE SEQUENCE [LARGE SCALE GENOMIC DNA]</scope>
    <source>
        <strain evidence="7">ARYD1</strain>
    </source>
</reference>
<dbReference type="PANTHER" id="PTHR44579:SF2">
    <property type="entry name" value="OS01G0730500 PROTEIN"/>
    <property type="match status" value="1"/>
</dbReference>
<reference evidence="6 8" key="1">
    <citation type="journal article" date="2018" name="Nat. Biotechnol.">
        <title>A standardized bacterial taxonomy based on genome phylogeny substantially revises the tree of life.</title>
        <authorList>
            <person name="Parks D.H."/>
            <person name="Chuvochina M."/>
            <person name="Waite D.W."/>
            <person name="Rinke C."/>
            <person name="Skarshewski A."/>
            <person name="Chaumeil P.A."/>
            <person name="Hugenholtz P."/>
        </authorList>
    </citation>
    <scope>NUCLEOTIDE SEQUENCE [LARGE SCALE GENOMIC DNA]</scope>
    <source>
        <strain evidence="6">UBA8672</strain>
    </source>
</reference>
<dbReference type="Proteomes" id="UP000262325">
    <property type="component" value="Unassembled WGS sequence"/>
</dbReference>
<dbReference type="GO" id="GO:0009055">
    <property type="term" value="F:electron transfer activity"/>
    <property type="evidence" value="ECO:0007669"/>
    <property type="project" value="UniProtKB-UniRule"/>
</dbReference>
<dbReference type="Proteomes" id="UP000323337">
    <property type="component" value="Unassembled WGS sequence"/>
</dbReference>
<dbReference type="PRINTS" id="PR00352">
    <property type="entry name" value="3FE4SFRDOXIN"/>
</dbReference>
<feature type="domain" description="4Fe-4S ferredoxin-type" evidence="5">
    <location>
        <begin position="2"/>
        <end position="30"/>
    </location>
</feature>
<gene>
    <name evidence="6" type="ORF">DHM44_00730</name>
    <name evidence="7" type="ORF">FXF49_06805</name>
</gene>
<dbReference type="AlphaFoldDB" id="A0A3D5QA75"/>
<evidence type="ECO:0000313" key="8">
    <source>
        <dbReference type="Proteomes" id="UP000262325"/>
    </source>
</evidence>
<dbReference type="InterPro" id="IPR017896">
    <property type="entry name" value="4Fe4S_Fe-S-bd"/>
</dbReference>
<evidence type="ECO:0000313" key="7">
    <source>
        <dbReference type="EMBL" id="TYB33359.1"/>
    </source>
</evidence>
<evidence type="ECO:0000259" key="5">
    <source>
        <dbReference type="PROSITE" id="PS51379"/>
    </source>
</evidence>
<dbReference type="InterPro" id="IPR001080">
    <property type="entry name" value="3Fe4S_ferredoxin"/>
</dbReference>
<evidence type="ECO:0000256" key="2">
    <source>
        <dbReference type="ARBA" id="ARBA00023004"/>
    </source>
</evidence>
<dbReference type="EMBL" id="DPPF01000014">
    <property type="protein sequence ID" value="HCW92189.1"/>
    <property type="molecule type" value="Genomic_DNA"/>
</dbReference>
<dbReference type="GO" id="GO:0005506">
    <property type="term" value="F:iron ion binding"/>
    <property type="evidence" value="ECO:0007669"/>
    <property type="project" value="UniProtKB-UniRule"/>
</dbReference>
<dbReference type="RefSeq" id="WP_273266608.1">
    <property type="nucleotide sequence ID" value="NZ_JAAZVV010000089.1"/>
</dbReference>
<keyword evidence="1 4" id="KW-0479">Metal-binding</keyword>
<dbReference type="PROSITE" id="PS00198">
    <property type="entry name" value="4FE4S_FER_1"/>
    <property type="match status" value="1"/>
</dbReference>
<evidence type="ECO:0000256" key="1">
    <source>
        <dbReference type="ARBA" id="ARBA00022723"/>
    </source>
</evidence>
<keyword evidence="3 4" id="KW-0411">Iron-sulfur</keyword>
<keyword evidence="4" id="KW-0813">Transport</keyword>
<dbReference type="PROSITE" id="PS51379">
    <property type="entry name" value="4FE4S_FER_2"/>
    <property type="match status" value="1"/>
</dbReference>
<dbReference type="Pfam" id="PF13370">
    <property type="entry name" value="Fer4_13"/>
    <property type="match status" value="1"/>
</dbReference>
<dbReference type="InterPro" id="IPR017900">
    <property type="entry name" value="4Fe4S_Fe_S_CS"/>
</dbReference>
<name>A0A3D5QA75_FLESI</name>
<dbReference type="SUPFAM" id="SSF54862">
    <property type="entry name" value="4Fe-4S ferredoxins"/>
    <property type="match status" value="1"/>
</dbReference>
<protein>
    <recommendedName>
        <fullName evidence="4">Ferredoxin</fullName>
    </recommendedName>
</protein>
<keyword evidence="2 4" id="KW-0408">Iron</keyword>
<comment type="caution">
    <text evidence="6">The sequence shown here is derived from an EMBL/GenBank/DDBJ whole genome shotgun (WGS) entry which is preliminary data.</text>
</comment>
<dbReference type="GO" id="GO:0051536">
    <property type="term" value="F:iron-sulfur cluster binding"/>
    <property type="evidence" value="ECO:0007669"/>
    <property type="project" value="UniProtKB-KW"/>
</dbReference>
<accession>A0A3D5QA75</accession>
<proteinExistence type="predicted"/>
<evidence type="ECO:0000256" key="3">
    <source>
        <dbReference type="ARBA" id="ARBA00023014"/>
    </source>
</evidence>
<organism evidence="6 8">
    <name type="scientific">Flexistipes sinusarabici</name>
    <dbReference type="NCBI Taxonomy" id="2352"/>
    <lineage>
        <taxon>Bacteria</taxon>
        <taxon>Pseudomonadati</taxon>
        <taxon>Deferribacterota</taxon>
        <taxon>Deferribacteres</taxon>
        <taxon>Deferribacterales</taxon>
        <taxon>Flexistipitaceae</taxon>
        <taxon>Flexistipes</taxon>
    </lineage>
</organism>
<keyword evidence="4" id="KW-0249">Electron transport</keyword>
<dbReference type="EMBL" id="VSIV01000162">
    <property type="protein sequence ID" value="TYB33359.1"/>
    <property type="molecule type" value="Genomic_DNA"/>
</dbReference>
<dbReference type="PANTHER" id="PTHR44579">
    <property type="entry name" value="OS01G0730500 PROTEIN"/>
    <property type="match status" value="1"/>
</dbReference>
<dbReference type="Gene3D" id="3.30.70.20">
    <property type="match status" value="1"/>
</dbReference>
<evidence type="ECO:0000313" key="9">
    <source>
        <dbReference type="Proteomes" id="UP000323337"/>
    </source>
</evidence>